<sequence>MHMEKRTFFTSLCVLIVTLAVTLVIARRGEPVVIRTNLENLPMSIDGYQGMEDRFSESVYKELNADRHVYRHYVNETGERIDLYIGYYGTAKGGRTPHNPYGCLPGAGWGIASDEEITLQAKGYPSSVTVNHIVAQKGMSYETILHWYQSDGDKVLSSGFQQNIERFVGRVFRNRNDGAFVRISADAEEKDLQEVTGRIENFAAAVLALLPHYWPEER</sequence>
<proteinExistence type="predicted"/>
<dbReference type="AlphaFoldDB" id="A0A9W6L8N1"/>
<protein>
    <submittedName>
        <fullName evidence="2">EpsI family protein</fullName>
    </submittedName>
</protein>
<organism evidence="2 3">
    <name type="scientific">Desulforhabdus amnigena</name>
    <dbReference type="NCBI Taxonomy" id="40218"/>
    <lineage>
        <taxon>Bacteria</taxon>
        <taxon>Pseudomonadati</taxon>
        <taxon>Thermodesulfobacteriota</taxon>
        <taxon>Syntrophobacteria</taxon>
        <taxon>Syntrophobacterales</taxon>
        <taxon>Syntrophobacteraceae</taxon>
        <taxon>Desulforhabdus</taxon>
    </lineage>
</organism>
<evidence type="ECO:0000313" key="2">
    <source>
        <dbReference type="EMBL" id="GLI35908.1"/>
    </source>
</evidence>
<evidence type="ECO:0000259" key="1">
    <source>
        <dbReference type="Pfam" id="PF11984"/>
    </source>
</evidence>
<keyword evidence="3" id="KW-1185">Reference proteome</keyword>
<gene>
    <name evidence="2" type="primary">epsI</name>
    <name evidence="2" type="ORF">DAMNIGENAA_33410</name>
</gene>
<reference evidence="2" key="1">
    <citation type="submission" date="2022-12" db="EMBL/GenBank/DDBJ databases">
        <title>Reference genome sequencing for broad-spectrum identification of bacterial and archaeal isolates by mass spectrometry.</title>
        <authorList>
            <person name="Sekiguchi Y."/>
            <person name="Tourlousse D.M."/>
        </authorList>
    </citation>
    <scope>NUCLEOTIDE SEQUENCE</scope>
    <source>
        <strain evidence="2">ASRB1</strain>
    </source>
</reference>
<comment type="caution">
    <text evidence="2">The sequence shown here is derived from an EMBL/GenBank/DDBJ whole genome shotgun (WGS) entry which is preliminary data.</text>
</comment>
<dbReference type="EMBL" id="BSDR01000001">
    <property type="protein sequence ID" value="GLI35908.1"/>
    <property type="molecule type" value="Genomic_DNA"/>
</dbReference>
<dbReference type="Pfam" id="PF11984">
    <property type="entry name" value="DUF3485"/>
    <property type="match status" value="1"/>
</dbReference>
<name>A0A9W6L8N1_9BACT</name>
<dbReference type="NCBIfam" id="TIGR02914">
    <property type="entry name" value="EpsI_fam"/>
    <property type="match status" value="1"/>
</dbReference>
<dbReference type="InterPro" id="IPR014263">
    <property type="entry name" value="Methanolan_biosynth_EpsI"/>
</dbReference>
<dbReference type="RefSeq" id="WP_281796008.1">
    <property type="nucleotide sequence ID" value="NZ_BSDR01000001.1"/>
</dbReference>
<feature type="domain" description="Methanolan biosynthesis EpsI" evidence="1">
    <location>
        <begin position="13"/>
        <end position="212"/>
    </location>
</feature>
<evidence type="ECO:0000313" key="3">
    <source>
        <dbReference type="Proteomes" id="UP001144372"/>
    </source>
</evidence>
<dbReference type="Proteomes" id="UP001144372">
    <property type="component" value="Unassembled WGS sequence"/>
</dbReference>
<accession>A0A9W6L8N1</accession>